<dbReference type="AlphaFoldDB" id="A0AAW0Q1S4"/>
<dbReference type="FunFam" id="3.40.47.10:FF:000132">
    <property type="match status" value="1"/>
</dbReference>
<evidence type="ECO:0000256" key="5">
    <source>
        <dbReference type="ARBA" id="ARBA00023315"/>
    </source>
</evidence>
<comment type="pathway">
    <text evidence="1">Lipid metabolism; fatty acid beta-oxidation.</text>
</comment>
<sequence length="242" mass="26967">MSLLRGVFIVAAKRTPFGTYGGVLKEHSATDLAEHAAKAALTAGSSADAPYIARHVGLRCGVPIPVPALTVNRLCGSGFQSIINGAHEIYLKESEIVLCGGSESMSQAPYAVRNVRFGTKFGFDLKLEDTLWAGLTDLHVKIPMGITAENLAEKYEISREDCDKYAYQTQQRWKAAHDAGHYAAEIAPIEVKLRKEKYPWLRMNTLGLRLRLNKWQSYLLFSKRVEQSQLQMLRVSLMVQLL</sequence>
<dbReference type="Proteomes" id="UP001460270">
    <property type="component" value="Unassembled WGS sequence"/>
</dbReference>
<dbReference type="CDD" id="cd00751">
    <property type="entry name" value="thiolase"/>
    <property type="match status" value="1"/>
</dbReference>
<evidence type="ECO:0000259" key="6">
    <source>
        <dbReference type="Pfam" id="PF00108"/>
    </source>
</evidence>
<dbReference type="PANTHER" id="PTHR18919:SF107">
    <property type="entry name" value="ACETYL-COA ACETYLTRANSFERASE, CYTOSOLIC"/>
    <property type="match status" value="1"/>
</dbReference>
<dbReference type="GO" id="GO:0003985">
    <property type="term" value="F:acetyl-CoA C-acetyltransferase activity"/>
    <property type="evidence" value="ECO:0007669"/>
    <property type="project" value="TreeGrafter"/>
</dbReference>
<dbReference type="InterPro" id="IPR020615">
    <property type="entry name" value="Thiolase_acyl_enz_int_AS"/>
</dbReference>
<keyword evidence="3" id="KW-0808">Transferase</keyword>
<keyword evidence="4" id="KW-0809">Transit peptide</keyword>
<dbReference type="PANTHER" id="PTHR18919">
    <property type="entry name" value="ACETYL-COA C-ACYLTRANSFERASE"/>
    <property type="match status" value="1"/>
</dbReference>
<dbReference type="GO" id="GO:0006635">
    <property type="term" value="P:fatty acid beta-oxidation"/>
    <property type="evidence" value="ECO:0007669"/>
    <property type="project" value="TreeGrafter"/>
</dbReference>
<comment type="similarity">
    <text evidence="2">Belongs to the thiolase-like superfamily. Thiolase family.</text>
</comment>
<evidence type="ECO:0000313" key="7">
    <source>
        <dbReference type="EMBL" id="KAK7934436.1"/>
    </source>
</evidence>
<dbReference type="Gene3D" id="3.40.47.10">
    <property type="match status" value="1"/>
</dbReference>
<evidence type="ECO:0000256" key="3">
    <source>
        <dbReference type="ARBA" id="ARBA00022679"/>
    </source>
</evidence>
<gene>
    <name evidence="7" type="ORF">WMY93_005332</name>
</gene>
<protein>
    <recommendedName>
        <fullName evidence="6">Thiolase N-terminal domain-containing protein</fullName>
    </recommendedName>
</protein>
<evidence type="ECO:0000256" key="4">
    <source>
        <dbReference type="ARBA" id="ARBA00022946"/>
    </source>
</evidence>
<comment type="caution">
    <text evidence="7">The sequence shown here is derived from an EMBL/GenBank/DDBJ whole genome shotgun (WGS) entry which is preliminary data.</text>
</comment>
<dbReference type="EMBL" id="JBBPFD010000003">
    <property type="protein sequence ID" value="KAK7934436.1"/>
    <property type="molecule type" value="Genomic_DNA"/>
</dbReference>
<feature type="domain" description="Thiolase N-terminal" evidence="6">
    <location>
        <begin position="7"/>
        <end position="197"/>
    </location>
</feature>
<evidence type="ECO:0000256" key="1">
    <source>
        <dbReference type="ARBA" id="ARBA00005005"/>
    </source>
</evidence>
<dbReference type="PROSITE" id="PS00098">
    <property type="entry name" value="THIOLASE_1"/>
    <property type="match status" value="1"/>
</dbReference>
<keyword evidence="8" id="KW-1185">Reference proteome</keyword>
<evidence type="ECO:0000256" key="2">
    <source>
        <dbReference type="ARBA" id="ARBA00010982"/>
    </source>
</evidence>
<dbReference type="InterPro" id="IPR020616">
    <property type="entry name" value="Thiolase_N"/>
</dbReference>
<name>A0AAW0Q1S4_9GOBI</name>
<proteinExistence type="inferred from homology"/>
<dbReference type="SUPFAM" id="SSF53901">
    <property type="entry name" value="Thiolase-like"/>
    <property type="match status" value="1"/>
</dbReference>
<evidence type="ECO:0000313" key="8">
    <source>
        <dbReference type="Proteomes" id="UP001460270"/>
    </source>
</evidence>
<dbReference type="InterPro" id="IPR016039">
    <property type="entry name" value="Thiolase-like"/>
</dbReference>
<dbReference type="InterPro" id="IPR002155">
    <property type="entry name" value="Thiolase"/>
</dbReference>
<reference evidence="8" key="1">
    <citation type="submission" date="2024-04" db="EMBL/GenBank/DDBJ databases">
        <title>Salinicola lusitanus LLJ914,a marine bacterium isolated from the Okinawa Trough.</title>
        <authorList>
            <person name="Li J."/>
        </authorList>
    </citation>
    <scope>NUCLEOTIDE SEQUENCE [LARGE SCALE GENOMIC DNA]</scope>
</reference>
<dbReference type="GO" id="GO:0005739">
    <property type="term" value="C:mitochondrion"/>
    <property type="evidence" value="ECO:0007669"/>
    <property type="project" value="TreeGrafter"/>
</dbReference>
<organism evidence="7 8">
    <name type="scientific">Mugilogobius chulae</name>
    <name type="common">yellowstripe goby</name>
    <dbReference type="NCBI Taxonomy" id="88201"/>
    <lineage>
        <taxon>Eukaryota</taxon>
        <taxon>Metazoa</taxon>
        <taxon>Chordata</taxon>
        <taxon>Craniata</taxon>
        <taxon>Vertebrata</taxon>
        <taxon>Euteleostomi</taxon>
        <taxon>Actinopterygii</taxon>
        <taxon>Neopterygii</taxon>
        <taxon>Teleostei</taxon>
        <taxon>Neoteleostei</taxon>
        <taxon>Acanthomorphata</taxon>
        <taxon>Gobiaria</taxon>
        <taxon>Gobiiformes</taxon>
        <taxon>Gobioidei</taxon>
        <taxon>Gobiidae</taxon>
        <taxon>Gobionellinae</taxon>
        <taxon>Mugilogobius</taxon>
    </lineage>
</organism>
<accession>A0AAW0Q1S4</accession>
<keyword evidence="5" id="KW-0012">Acyltransferase</keyword>
<dbReference type="Pfam" id="PF00108">
    <property type="entry name" value="Thiolase_N"/>
    <property type="match status" value="1"/>
</dbReference>